<gene>
    <name evidence="2" type="ORF">CEXT_305351</name>
</gene>
<reference evidence="2 3" key="1">
    <citation type="submission" date="2021-06" db="EMBL/GenBank/DDBJ databases">
        <title>Caerostris extrusa draft genome.</title>
        <authorList>
            <person name="Kono N."/>
            <person name="Arakawa K."/>
        </authorList>
    </citation>
    <scope>NUCLEOTIDE SEQUENCE [LARGE SCALE GENOMIC DNA]</scope>
</reference>
<protein>
    <submittedName>
        <fullName evidence="2">Uncharacterized protein</fullName>
    </submittedName>
</protein>
<organism evidence="2 3">
    <name type="scientific">Caerostris extrusa</name>
    <name type="common">Bark spider</name>
    <name type="synonym">Caerostris bankana</name>
    <dbReference type="NCBI Taxonomy" id="172846"/>
    <lineage>
        <taxon>Eukaryota</taxon>
        <taxon>Metazoa</taxon>
        <taxon>Ecdysozoa</taxon>
        <taxon>Arthropoda</taxon>
        <taxon>Chelicerata</taxon>
        <taxon>Arachnida</taxon>
        <taxon>Araneae</taxon>
        <taxon>Araneomorphae</taxon>
        <taxon>Entelegynae</taxon>
        <taxon>Araneoidea</taxon>
        <taxon>Araneidae</taxon>
        <taxon>Caerostris</taxon>
    </lineage>
</organism>
<sequence length="148" mass="17346">MSTLGAVSPKFPIESNEESKKYPDVAQGKDNSNLRWHHWRILAIKRKQGTPETHFSVKKENLHKRNKEKAAAGDNERVFFQEKSAANGEEREVSLFEGRMAVFDHVRGFHHQEIIRDSSKTRNASFSRNESDIEFKRRKWNFCRCTIK</sequence>
<name>A0AAV4MZA2_CAEEX</name>
<keyword evidence="3" id="KW-1185">Reference proteome</keyword>
<evidence type="ECO:0000256" key="1">
    <source>
        <dbReference type="SAM" id="MobiDB-lite"/>
    </source>
</evidence>
<evidence type="ECO:0000313" key="3">
    <source>
        <dbReference type="Proteomes" id="UP001054945"/>
    </source>
</evidence>
<accession>A0AAV4MZA2</accession>
<feature type="region of interest" description="Disordered" evidence="1">
    <location>
        <begin position="1"/>
        <end position="29"/>
    </location>
</feature>
<comment type="caution">
    <text evidence="2">The sequence shown here is derived from an EMBL/GenBank/DDBJ whole genome shotgun (WGS) entry which is preliminary data.</text>
</comment>
<evidence type="ECO:0000313" key="2">
    <source>
        <dbReference type="EMBL" id="GIX77058.1"/>
    </source>
</evidence>
<proteinExistence type="predicted"/>
<dbReference type="Proteomes" id="UP001054945">
    <property type="component" value="Unassembled WGS sequence"/>
</dbReference>
<dbReference type="AlphaFoldDB" id="A0AAV4MZA2"/>
<dbReference type="EMBL" id="BPLR01002712">
    <property type="protein sequence ID" value="GIX77058.1"/>
    <property type="molecule type" value="Genomic_DNA"/>
</dbReference>